<gene>
    <name evidence="1" type="ORF">ACFFGN_22310</name>
</gene>
<organism evidence="1 2">
    <name type="scientific">Kribbella deserti</name>
    <dbReference type="NCBI Taxonomy" id="1926257"/>
    <lineage>
        <taxon>Bacteria</taxon>
        <taxon>Bacillati</taxon>
        <taxon>Actinomycetota</taxon>
        <taxon>Actinomycetes</taxon>
        <taxon>Propionibacteriales</taxon>
        <taxon>Kribbellaceae</taxon>
        <taxon>Kribbella</taxon>
    </lineage>
</organism>
<evidence type="ECO:0000313" key="2">
    <source>
        <dbReference type="Proteomes" id="UP001589890"/>
    </source>
</evidence>
<protein>
    <recommendedName>
        <fullName evidence="3">LppX_LprAFG lipoprotein</fullName>
    </recommendedName>
</protein>
<evidence type="ECO:0000313" key="1">
    <source>
        <dbReference type="EMBL" id="MFC0626830.1"/>
    </source>
</evidence>
<keyword evidence="2" id="KW-1185">Reference proteome</keyword>
<dbReference type="Proteomes" id="UP001589890">
    <property type="component" value="Unassembled WGS sequence"/>
</dbReference>
<reference evidence="1 2" key="1">
    <citation type="submission" date="2024-09" db="EMBL/GenBank/DDBJ databases">
        <authorList>
            <person name="Sun Q."/>
            <person name="Mori K."/>
        </authorList>
    </citation>
    <scope>NUCLEOTIDE SEQUENCE [LARGE SCALE GENOMIC DNA]</scope>
    <source>
        <strain evidence="1 2">CGMCC 1.15906</strain>
    </source>
</reference>
<proteinExistence type="predicted"/>
<evidence type="ECO:0008006" key="3">
    <source>
        <dbReference type="Google" id="ProtNLM"/>
    </source>
</evidence>
<dbReference type="RefSeq" id="WP_380050863.1">
    <property type="nucleotide sequence ID" value="NZ_JBHLTC010000029.1"/>
</dbReference>
<accession>A0ABV6QQM0</accession>
<dbReference type="Gene3D" id="2.50.20.20">
    <property type="match status" value="1"/>
</dbReference>
<comment type="caution">
    <text evidence="1">The sequence shown here is derived from an EMBL/GenBank/DDBJ whole genome shotgun (WGS) entry which is preliminary data.</text>
</comment>
<sequence length="228" mass="24292">MTLPPPARGPLTRENFGPQVLRALKAKGTVAVTTTTTDGDGTASITANLRFKPNTTDMSVRADGIRFVRIDGVYYLKDQSLTGNPAKPWVEVTTSVRPRLGMSAALAEIVAGQSLPHLLANGAPYATFTRGPKESVEDDVATKYRLVIDLRKAVAAKALAPYISTSEDLPKTLDVTIWLGAGNLPVRVAFMTTHEKHGRTSLQATFTSYGESLPVAAPPAHEIAPAKG</sequence>
<name>A0ABV6QQM0_9ACTN</name>
<dbReference type="EMBL" id="JBHLTC010000029">
    <property type="protein sequence ID" value="MFC0626830.1"/>
    <property type="molecule type" value="Genomic_DNA"/>
</dbReference>